<dbReference type="AlphaFoldDB" id="D8J5P7"/>
<protein>
    <submittedName>
        <fullName evidence="5">Gas-vesicle operon protein gvpM1</fullName>
    </submittedName>
</protein>
<evidence type="ECO:0000313" key="6">
    <source>
        <dbReference type="EMBL" id="ELY37233.1"/>
    </source>
</evidence>
<dbReference type="RefSeq" id="WP_008416643.1">
    <property type="nucleotide sequence ID" value="NC_014297.1"/>
</dbReference>
<dbReference type="STRING" id="795797.HacjB3_11800"/>
<dbReference type="GO" id="GO:0005198">
    <property type="term" value="F:structural molecule activity"/>
    <property type="evidence" value="ECO:0007669"/>
    <property type="project" value="InterPro"/>
</dbReference>
<dbReference type="GO" id="GO:0031411">
    <property type="term" value="C:gas vesicle"/>
    <property type="evidence" value="ECO:0007669"/>
    <property type="project" value="UniProtKB-SubCell"/>
</dbReference>
<dbReference type="GO" id="GO:0012506">
    <property type="term" value="C:vesicle membrane"/>
    <property type="evidence" value="ECO:0007669"/>
    <property type="project" value="InterPro"/>
</dbReference>
<dbReference type="PATRIC" id="fig|795797.18.peg.2363"/>
<dbReference type="NCBIfam" id="NF046091">
    <property type="entry name" value="halo_gas_GvpM"/>
    <property type="match status" value="1"/>
</dbReference>
<proteinExistence type="inferred from homology"/>
<reference evidence="5 7" key="1">
    <citation type="journal article" date="2010" name="J. Bacteriol.">
        <title>Complete genome sequence of Halalkalicoccus jeotgali B3(T), an extremely halophilic archaeon.</title>
        <authorList>
            <person name="Roh S.W."/>
            <person name="Nam Y.D."/>
            <person name="Nam S.H."/>
            <person name="Choi S.H."/>
            <person name="Park H.S."/>
            <person name="Bae J.W."/>
        </authorList>
    </citation>
    <scope>NUCLEOTIDE SEQUENCE [LARGE SCALE GENOMIC DNA]</scope>
    <source>
        <strain evidence="5">B3</strain>
        <strain evidence="7">DSM 18796 / CECT 7217 / JCM 14584 / KCTC 4019 / B3</strain>
    </source>
</reference>
<evidence type="ECO:0000256" key="4">
    <source>
        <dbReference type="SAM" id="MobiDB-lite"/>
    </source>
</evidence>
<name>D8J5P7_HALJB</name>
<keyword evidence="1" id="KW-0304">Gas vesicle</keyword>
<comment type="similarity">
    <text evidence="3">Belongs to the gas vesicle GvpA family.</text>
</comment>
<dbReference type="KEGG" id="hje:HacjB3_11800"/>
<dbReference type="Proteomes" id="UP000011645">
    <property type="component" value="Unassembled WGS sequence"/>
</dbReference>
<organism evidence="5 7">
    <name type="scientific">Halalkalicoccus jeotgali (strain DSM 18796 / CECT 7217 / JCM 14584 / KCTC 4019 / B3)</name>
    <dbReference type="NCBI Taxonomy" id="795797"/>
    <lineage>
        <taxon>Archaea</taxon>
        <taxon>Methanobacteriati</taxon>
        <taxon>Methanobacteriota</taxon>
        <taxon>Stenosarchaea group</taxon>
        <taxon>Halobacteria</taxon>
        <taxon>Halobacteriales</taxon>
        <taxon>Halococcaceae</taxon>
        <taxon>Halalkalicoccus</taxon>
    </lineage>
</organism>
<gene>
    <name evidence="5" type="ordered locus">HacjB3_11800</name>
    <name evidence="6" type="ORF">C497_10828</name>
</gene>
<evidence type="ECO:0000256" key="3">
    <source>
        <dbReference type="ARBA" id="ARBA00035646"/>
    </source>
</evidence>
<dbReference type="EMBL" id="AOHV01000027">
    <property type="protein sequence ID" value="ELY37233.1"/>
    <property type="molecule type" value="Genomic_DNA"/>
</dbReference>
<dbReference type="HOGENOM" id="CLU_161794_0_0_2"/>
<dbReference type="PANTHER" id="PTHR35344">
    <property type="entry name" value="GAS VESICLE STRUCTURAL PROTEIN 2-RELATED"/>
    <property type="match status" value="1"/>
</dbReference>
<dbReference type="PANTHER" id="PTHR35344:SF4">
    <property type="entry name" value="GAS VESICLE PROTEIN A1"/>
    <property type="match status" value="1"/>
</dbReference>
<sequence>MEPARPEGHAIVDVLDVLLTDGAIVQADVVVTVADIPLVGINLRAAIAGMTTMVEYDIFTEWDEEIRSQERYRHSEFGRRPRPSVPDPSGSDPETDTGPADPDER</sequence>
<evidence type="ECO:0000313" key="8">
    <source>
        <dbReference type="Proteomes" id="UP000011645"/>
    </source>
</evidence>
<dbReference type="OrthoDB" id="131850at2157"/>
<keyword evidence="8" id="KW-1185">Reference proteome</keyword>
<accession>D8J5P7</accession>
<evidence type="ECO:0000256" key="1">
    <source>
        <dbReference type="ARBA" id="ARBA00022987"/>
    </source>
</evidence>
<dbReference type="EMBL" id="CP002062">
    <property type="protein sequence ID" value="ADJ15743.1"/>
    <property type="molecule type" value="Genomic_DNA"/>
</dbReference>
<feature type="region of interest" description="Disordered" evidence="4">
    <location>
        <begin position="71"/>
        <end position="105"/>
    </location>
</feature>
<dbReference type="InterPro" id="IPR000638">
    <property type="entry name" value="Gas-vesicle_GvpA-like"/>
</dbReference>
<evidence type="ECO:0000313" key="5">
    <source>
        <dbReference type="EMBL" id="ADJ15743.1"/>
    </source>
</evidence>
<reference evidence="6 8" key="2">
    <citation type="journal article" date="2014" name="PLoS Genet.">
        <title>Phylogenetically driven sequencing of extremely halophilic archaea reveals strategies for static and dynamic osmo-response.</title>
        <authorList>
            <person name="Becker E.A."/>
            <person name="Seitzer P.M."/>
            <person name="Tritt A."/>
            <person name="Larsen D."/>
            <person name="Krusor M."/>
            <person name="Yao A.I."/>
            <person name="Wu D."/>
            <person name="Madern D."/>
            <person name="Eisen J.A."/>
            <person name="Darling A.E."/>
            <person name="Facciotti M.T."/>
        </authorList>
    </citation>
    <scope>NUCLEOTIDE SEQUENCE [LARGE SCALE GENOMIC DNA]</scope>
    <source>
        <strain evidence="6">B3</strain>
        <strain evidence="8">DSM 18796 / CECT 7217 / JCM 14584 / KCTC 4019 / B3</strain>
    </source>
</reference>
<evidence type="ECO:0000256" key="2">
    <source>
        <dbReference type="ARBA" id="ARBA00035108"/>
    </source>
</evidence>
<dbReference type="Proteomes" id="UP000000390">
    <property type="component" value="Chromosome"/>
</dbReference>
<evidence type="ECO:0000313" key="7">
    <source>
        <dbReference type="Proteomes" id="UP000000390"/>
    </source>
</evidence>
<dbReference type="eggNOG" id="arCOG03094">
    <property type="taxonomic scope" value="Archaea"/>
</dbReference>
<dbReference type="GeneID" id="9420174"/>
<comment type="subcellular location">
    <subcellularLocation>
        <location evidence="2">Gas vesicle</location>
    </subcellularLocation>
</comment>
<dbReference type="InterPro" id="IPR050530">
    <property type="entry name" value="GvpA"/>
</dbReference>
<dbReference type="Pfam" id="PF00741">
    <property type="entry name" value="Gas_vesicle"/>
    <property type="match status" value="1"/>
</dbReference>